<comment type="caution">
    <text evidence="1">The sequence shown here is derived from an EMBL/GenBank/DDBJ whole genome shotgun (WGS) entry which is preliminary data.</text>
</comment>
<dbReference type="Proteomes" id="UP001415169">
    <property type="component" value="Unassembled WGS sequence"/>
</dbReference>
<keyword evidence="2" id="KW-1185">Reference proteome</keyword>
<evidence type="ECO:0000313" key="2">
    <source>
        <dbReference type="Proteomes" id="UP001415169"/>
    </source>
</evidence>
<reference evidence="1" key="2">
    <citation type="submission" date="2023-12" db="EMBL/GenBank/DDBJ databases">
        <authorList>
            <person name="Sun Q."/>
            <person name="Inoue M."/>
        </authorList>
    </citation>
    <scope>NUCLEOTIDE SEQUENCE</scope>
    <source>
        <strain evidence="1">JCM 17590</strain>
    </source>
</reference>
<gene>
    <name evidence="1" type="ORF">GCM10022286_26780</name>
</gene>
<protein>
    <recommendedName>
        <fullName evidence="3">Abi-like protein</fullName>
    </recommendedName>
</protein>
<name>A0ABP7ZMJ8_9MICO</name>
<dbReference type="EMBL" id="BAABBV010000002">
    <property type="protein sequence ID" value="GAA4164697.1"/>
    <property type="molecule type" value="Genomic_DNA"/>
</dbReference>
<organism evidence="1 2">
    <name type="scientific">Gryllotalpicola daejeonensis</name>
    <dbReference type="NCBI Taxonomy" id="993087"/>
    <lineage>
        <taxon>Bacteria</taxon>
        <taxon>Bacillati</taxon>
        <taxon>Actinomycetota</taxon>
        <taxon>Actinomycetes</taxon>
        <taxon>Micrococcales</taxon>
        <taxon>Microbacteriaceae</taxon>
        <taxon>Gryllotalpicola</taxon>
    </lineage>
</organism>
<accession>A0ABP7ZMJ8</accession>
<proteinExistence type="predicted"/>
<sequence>MVSRKVDWVSPARFAPFLEACDQDTDLAWSLYEWNAKVASALFECFHHTEVLLRNAIMGRLSTLHPLAYPWQQDLGSVVKAAERRMDSTTKVASPDSIISELTLGFWTNLLEKKPANEELWRQHLRFVFPGSPGSRESVHKAVTDMRNLRNRCAHQDSLLEFDPGIELKKLLSLVEWIDPAARTWLEGMESVSNVTGQRPVAPARNVVIVGASAEMAIGMYEKVAAYVCPSDRSFAQVDYIGFYTNKQIEPYFPAIEEKIVPTRWNKDEAERLRNSESPVDQRLGTVMGYGLKNGWDAGGQFQVFLLSARNSSATITRSAPILHKKSGRGSAFVQNKRYFSRAALAAAVDTKHLSD</sequence>
<reference evidence="1" key="1">
    <citation type="journal article" date="2014" name="Int. J. Syst. Evol. Microbiol.">
        <title>Complete genome of a new Firmicutes species belonging to the dominant human colonic microbiota ('Ruminococcus bicirculans') reveals two chromosomes and a selective capacity to utilize plant glucans.</title>
        <authorList>
            <consortium name="NISC Comparative Sequencing Program"/>
            <person name="Wegmann U."/>
            <person name="Louis P."/>
            <person name="Goesmann A."/>
            <person name="Henrissat B."/>
            <person name="Duncan S.H."/>
            <person name="Flint H.J."/>
        </authorList>
    </citation>
    <scope>NUCLEOTIDE SEQUENCE</scope>
    <source>
        <strain evidence="1">JCM 17590</strain>
    </source>
</reference>
<evidence type="ECO:0008006" key="3">
    <source>
        <dbReference type="Google" id="ProtNLM"/>
    </source>
</evidence>
<evidence type="ECO:0000313" key="1">
    <source>
        <dbReference type="EMBL" id="GAA4164697.1"/>
    </source>
</evidence>